<dbReference type="RefSeq" id="WP_141928395.1">
    <property type="nucleotide sequence ID" value="NZ_BAABCI010000003.1"/>
</dbReference>
<evidence type="ECO:0000256" key="1">
    <source>
        <dbReference type="SAM" id="Coils"/>
    </source>
</evidence>
<feature type="region of interest" description="Disordered" evidence="2">
    <location>
        <begin position="50"/>
        <end position="71"/>
    </location>
</feature>
<accession>A0A542EH29</accession>
<protein>
    <recommendedName>
        <fullName evidence="3">DUF7007 domain-containing protein</fullName>
    </recommendedName>
</protein>
<comment type="caution">
    <text evidence="4">The sequence shown here is derived from an EMBL/GenBank/DDBJ whole genome shotgun (WGS) entry which is preliminary data.</text>
</comment>
<organism evidence="4 5">
    <name type="scientific">Yimella lutea</name>
    <dbReference type="NCBI Taxonomy" id="587872"/>
    <lineage>
        <taxon>Bacteria</taxon>
        <taxon>Bacillati</taxon>
        <taxon>Actinomycetota</taxon>
        <taxon>Actinomycetes</taxon>
        <taxon>Micrococcales</taxon>
        <taxon>Dermacoccaceae</taxon>
        <taxon>Yimella</taxon>
    </lineage>
</organism>
<evidence type="ECO:0000313" key="5">
    <source>
        <dbReference type="Proteomes" id="UP000320806"/>
    </source>
</evidence>
<evidence type="ECO:0000313" key="4">
    <source>
        <dbReference type="EMBL" id="TQJ14604.1"/>
    </source>
</evidence>
<dbReference type="OrthoDB" id="5124200at2"/>
<feature type="compositionally biased region" description="Pro residues" evidence="2">
    <location>
        <begin position="60"/>
        <end position="70"/>
    </location>
</feature>
<sequence length="484" mass="53289">MSTIDPSGAIHDAKGRFAGHVAGESSVALEAPAEQSTGDLDDLDALLAYLGEGREQEQAPPEPAAEPEPAPIEFAVGTPEFKQLEADRDALRQWGEAYANSPDGQTADALELDDHARVLRDRERSMFPPAELPTKSPWGAVQQAYQESPGIVGVHTAGHGGYKLSPERNAQVPAALRRRSGWYEEDCEAAIVTMTFPNETSRYKNVEQWRQSGARDVRDWFPDEFEKATGQTIKHGESRGRDEQTWNEHLSGNGLGEIMSPSTPDPDHPGYSTARVKVPGAGVRTYRIPDEEAAKAAAFVGTPTWGAYRPWYPPVSLAGGVDVTEPKPVEPVKPRVAGFDESKVAASKRATSDLDKRWRAHSGEVRTLREIGEQGFTGKGSMVDGSSIKHYLYVDENAYPVSKQTFEAANAPDERKPYTEALQRYQIADAKYQDAQDTSWSRIGARSQTQELAQAAREARKEYEHQLALYERSVGQQPDEQRSA</sequence>
<dbReference type="Proteomes" id="UP000320806">
    <property type="component" value="Unassembled WGS sequence"/>
</dbReference>
<feature type="coiled-coil region" evidence="1">
    <location>
        <begin position="446"/>
        <end position="473"/>
    </location>
</feature>
<dbReference type="InterPro" id="IPR054276">
    <property type="entry name" value="DUF7007"/>
</dbReference>
<dbReference type="Pfam" id="PF22653">
    <property type="entry name" value="DUF7007"/>
    <property type="match status" value="1"/>
</dbReference>
<keyword evidence="1" id="KW-0175">Coiled coil</keyword>
<gene>
    <name evidence="4" type="ORF">FB459_2072</name>
</gene>
<evidence type="ECO:0000259" key="3">
    <source>
        <dbReference type="Pfam" id="PF22653"/>
    </source>
</evidence>
<keyword evidence="5" id="KW-1185">Reference proteome</keyword>
<proteinExistence type="predicted"/>
<dbReference type="AlphaFoldDB" id="A0A542EH29"/>
<evidence type="ECO:0000256" key="2">
    <source>
        <dbReference type="SAM" id="MobiDB-lite"/>
    </source>
</evidence>
<dbReference type="EMBL" id="VFMO01000001">
    <property type="protein sequence ID" value="TQJ14604.1"/>
    <property type="molecule type" value="Genomic_DNA"/>
</dbReference>
<reference evidence="4 5" key="1">
    <citation type="submission" date="2019-06" db="EMBL/GenBank/DDBJ databases">
        <title>Sequencing the genomes of 1000 actinobacteria strains.</title>
        <authorList>
            <person name="Klenk H.-P."/>
        </authorList>
    </citation>
    <scope>NUCLEOTIDE SEQUENCE [LARGE SCALE GENOMIC DNA]</scope>
    <source>
        <strain evidence="4 5">DSM 19828</strain>
    </source>
</reference>
<feature type="domain" description="DUF7007" evidence="3">
    <location>
        <begin position="133"/>
        <end position="248"/>
    </location>
</feature>
<name>A0A542EH29_9MICO</name>